<evidence type="ECO:0000259" key="3">
    <source>
        <dbReference type="Pfam" id="PF13458"/>
    </source>
</evidence>
<evidence type="ECO:0000256" key="1">
    <source>
        <dbReference type="ARBA" id="ARBA00010062"/>
    </source>
</evidence>
<evidence type="ECO:0000313" key="5">
    <source>
        <dbReference type="Proteomes" id="UP001460888"/>
    </source>
</evidence>
<dbReference type="InterPro" id="IPR051010">
    <property type="entry name" value="BCAA_transport"/>
</dbReference>
<dbReference type="PANTHER" id="PTHR30483">
    <property type="entry name" value="LEUCINE-SPECIFIC-BINDING PROTEIN"/>
    <property type="match status" value="1"/>
</dbReference>
<dbReference type="PANTHER" id="PTHR30483:SF37">
    <property type="entry name" value="ABC TRANSPORTER SUBSTRATE-BINDING PROTEIN"/>
    <property type="match status" value="1"/>
</dbReference>
<proteinExistence type="inferred from homology"/>
<gene>
    <name evidence="4" type="ORF">SADO_13333</name>
</gene>
<keyword evidence="5" id="KW-1185">Reference proteome</keyword>
<dbReference type="InterPro" id="IPR028081">
    <property type="entry name" value="Leu-bd"/>
</dbReference>
<sequence>MSHVTIFKRLPGALAGLLVLGVLGVGSAHAEVKFGALYPFSGQLALLGEESARGLELAVDEVNEAGGVQGEKVVLVRGDAVDNNQAIGEARRLISRERVKAIFGTYSSSRVIAASQVAELSRMPYFELGAVSQQVTDRGLEYLYRTNPTAKDMARTIIDMIEQAVSPKLGVEPDDLRIGLIHEDSSYGTSVAQFERQFAEESGLDIVSEQSYPASTVDMSSIVLALKQEDVDIVLQTSYQNDTVLFLRQASEANYKPKAIIGGGGGYSMQPTAEAVGHDAIDGVLDVDFTQYNVDPEFAPGVKQFVADYKAKYGESPRSGHSLNNYAGAMAILNAIDNADGFEADTILSAVEAIDIPMGETAAGYGVKFGENNQNTRAQMMGMQWQDGELVTVFPKEAATAELQVNQ</sequence>
<dbReference type="RefSeq" id="WP_434547913.1">
    <property type="nucleotide sequence ID" value="NZ_APND01000004.1"/>
</dbReference>
<organism evidence="4 5">
    <name type="scientific">Salinisphaera dokdonensis CL-ES53</name>
    <dbReference type="NCBI Taxonomy" id="1304272"/>
    <lineage>
        <taxon>Bacteria</taxon>
        <taxon>Pseudomonadati</taxon>
        <taxon>Pseudomonadota</taxon>
        <taxon>Gammaproteobacteria</taxon>
        <taxon>Salinisphaerales</taxon>
        <taxon>Salinisphaeraceae</taxon>
        <taxon>Salinisphaera</taxon>
    </lineage>
</organism>
<dbReference type="InterPro" id="IPR028082">
    <property type="entry name" value="Peripla_BP_I"/>
</dbReference>
<evidence type="ECO:0000313" key="4">
    <source>
        <dbReference type="EMBL" id="MES1930240.1"/>
    </source>
</evidence>
<dbReference type="EMBL" id="APND01000004">
    <property type="protein sequence ID" value="MES1930240.1"/>
    <property type="molecule type" value="Genomic_DNA"/>
</dbReference>
<dbReference type="Pfam" id="PF13458">
    <property type="entry name" value="Peripla_BP_6"/>
    <property type="match status" value="1"/>
</dbReference>
<protein>
    <submittedName>
        <fullName evidence="4">Leu/Ile/Val-binding protein 8</fullName>
    </submittedName>
</protein>
<dbReference type="Proteomes" id="UP001460888">
    <property type="component" value="Unassembled WGS sequence"/>
</dbReference>
<reference evidence="4 5" key="1">
    <citation type="submission" date="2013-03" db="EMBL/GenBank/DDBJ databases">
        <title>Salinisphaera dokdonensis CL-ES53 Genome Sequencing.</title>
        <authorList>
            <person name="Li C."/>
            <person name="Lai Q."/>
            <person name="Shao Z."/>
        </authorList>
    </citation>
    <scope>NUCLEOTIDE SEQUENCE [LARGE SCALE GENOMIC DNA]</scope>
    <source>
        <strain evidence="4 5">CL-ES53</strain>
    </source>
</reference>
<keyword evidence="2" id="KW-0732">Signal</keyword>
<dbReference type="CDD" id="cd06340">
    <property type="entry name" value="PBP1_ABC_ligand_binding-like"/>
    <property type="match status" value="1"/>
</dbReference>
<evidence type="ECO:0000256" key="2">
    <source>
        <dbReference type="ARBA" id="ARBA00022729"/>
    </source>
</evidence>
<dbReference type="SUPFAM" id="SSF53822">
    <property type="entry name" value="Periplasmic binding protein-like I"/>
    <property type="match status" value="1"/>
</dbReference>
<comment type="caution">
    <text evidence="4">The sequence shown here is derived from an EMBL/GenBank/DDBJ whole genome shotgun (WGS) entry which is preliminary data.</text>
</comment>
<dbReference type="Gene3D" id="3.40.50.2300">
    <property type="match status" value="2"/>
</dbReference>
<accession>A0ABV2B3L8</accession>
<feature type="domain" description="Leucine-binding protein" evidence="3">
    <location>
        <begin position="31"/>
        <end position="388"/>
    </location>
</feature>
<name>A0ABV2B3L8_9GAMM</name>
<comment type="similarity">
    <text evidence="1">Belongs to the leucine-binding protein family.</text>
</comment>